<dbReference type="AlphaFoldDB" id="A0A1D6FYP0"/>
<dbReference type="PANTHER" id="PTHR46087:SF1">
    <property type="entry name" value="ARM REPEAT SUPERFAMILY PROTEIN"/>
    <property type="match status" value="1"/>
</dbReference>
<name>A0A1D6FYP0_MAIZE</name>
<organism evidence="1">
    <name type="scientific">Zea mays</name>
    <name type="common">Maize</name>
    <dbReference type="NCBI Taxonomy" id="4577"/>
    <lineage>
        <taxon>Eukaryota</taxon>
        <taxon>Viridiplantae</taxon>
        <taxon>Streptophyta</taxon>
        <taxon>Embryophyta</taxon>
        <taxon>Tracheophyta</taxon>
        <taxon>Spermatophyta</taxon>
        <taxon>Magnoliopsida</taxon>
        <taxon>Liliopsida</taxon>
        <taxon>Poales</taxon>
        <taxon>Poaceae</taxon>
        <taxon>PACMAD clade</taxon>
        <taxon>Panicoideae</taxon>
        <taxon>Andropogonodae</taxon>
        <taxon>Andropogoneae</taxon>
        <taxon>Tripsacinae</taxon>
        <taxon>Zea</taxon>
    </lineage>
</organism>
<reference evidence="1" key="1">
    <citation type="submission" date="2015-12" db="EMBL/GenBank/DDBJ databases">
        <title>Update maize B73 reference genome by single molecule sequencing technologies.</title>
        <authorList>
            <consortium name="Maize Genome Sequencing Project"/>
            <person name="Ware D."/>
        </authorList>
    </citation>
    <scope>NUCLEOTIDE SEQUENCE</scope>
    <source>
        <tissue evidence="1">Seedling</tissue>
    </source>
</reference>
<dbReference type="InParanoid" id="A0A1D6FYP0"/>
<sequence length="188" mass="21798">MDDCQLVNTSAESSNSEMVYGFEEDENDALAFLSAISEYDTELIETVMCHFREKFENLPEKFNGVEQLLQEFSLDDLFPLVAPLFMETPHSCSMYAEKAEQCFDEVATDPSQIVDLCYNVNIRQLQYCRCNLLFLSAHLLSTGYYKFPLQRYMALVDLQEGNERLFYKLLIDNIEEPLVRPAKSMDPY</sequence>
<dbReference type="PANTHER" id="PTHR46087">
    <property type="entry name" value="PUTATIVE, EXPRESSED-RELATED"/>
    <property type="match status" value="1"/>
</dbReference>
<evidence type="ECO:0000313" key="1">
    <source>
        <dbReference type="EMBL" id="AQK96447.1"/>
    </source>
</evidence>
<dbReference type="ExpressionAtlas" id="A0A1D6FYP0">
    <property type="expression patterns" value="baseline and differential"/>
</dbReference>
<gene>
    <name evidence="1" type="ORF">ZEAMMB73_Zm00001d011289</name>
</gene>
<protein>
    <submittedName>
        <fullName evidence="1">Uncharacterized protein</fullName>
    </submittedName>
</protein>
<proteinExistence type="predicted"/>
<dbReference type="InterPro" id="IPR055296">
    <property type="entry name" value="SRL2-like"/>
</dbReference>
<dbReference type="EMBL" id="CM000784">
    <property type="protein sequence ID" value="AQK96447.1"/>
    <property type="molecule type" value="Genomic_DNA"/>
</dbReference>
<dbReference type="Gene3D" id="1.20.1370.30">
    <property type="match status" value="1"/>
</dbReference>
<dbReference type="STRING" id="4577.A0A1D6FYP0"/>
<accession>A0A1D6FYP0</accession>